<dbReference type="GO" id="GO:0071555">
    <property type="term" value="P:cell wall organization"/>
    <property type="evidence" value="ECO:0007669"/>
    <property type="project" value="UniProtKB-KW"/>
</dbReference>
<dbReference type="InterPro" id="IPR050732">
    <property type="entry name" value="Beta-glucan_modifiers"/>
</dbReference>
<dbReference type="SUPFAM" id="SSF51445">
    <property type="entry name" value="(Trans)glycosidases"/>
    <property type="match status" value="1"/>
</dbReference>
<dbReference type="Proteomes" id="UP000435112">
    <property type="component" value="Unassembled WGS sequence"/>
</dbReference>
<evidence type="ECO:0000256" key="3">
    <source>
        <dbReference type="ARBA" id="ARBA00012780"/>
    </source>
</evidence>
<proteinExistence type="predicted"/>
<dbReference type="OrthoDB" id="4082933at2759"/>
<dbReference type="Gene3D" id="3.20.20.80">
    <property type="entry name" value="Glycosidases"/>
    <property type="match status" value="1"/>
</dbReference>
<evidence type="ECO:0000256" key="2">
    <source>
        <dbReference type="ARBA" id="ARBA00004236"/>
    </source>
</evidence>
<evidence type="ECO:0000313" key="15">
    <source>
        <dbReference type="EMBL" id="KAE8998739.1"/>
    </source>
</evidence>
<dbReference type="GO" id="GO:0042973">
    <property type="term" value="F:glucan endo-1,3-beta-D-glucosidase activity"/>
    <property type="evidence" value="ECO:0007669"/>
    <property type="project" value="UniProtKB-EC"/>
</dbReference>
<dbReference type="GO" id="GO:0000272">
    <property type="term" value="P:polysaccharide catabolic process"/>
    <property type="evidence" value="ECO:0007669"/>
    <property type="project" value="UniProtKB-KW"/>
</dbReference>
<keyword evidence="6" id="KW-0472">Membrane</keyword>
<evidence type="ECO:0000256" key="14">
    <source>
        <dbReference type="SAM" id="SignalP"/>
    </source>
</evidence>
<keyword evidence="10" id="KW-0624">Polysaccharide degradation</keyword>
<keyword evidence="14" id="KW-0732">Signal</keyword>
<evidence type="ECO:0000256" key="7">
    <source>
        <dbReference type="ARBA" id="ARBA00023180"/>
    </source>
</evidence>
<dbReference type="Proteomes" id="UP000429607">
    <property type="component" value="Unassembled WGS sequence"/>
</dbReference>
<protein>
    <recommendedName>
        <fullName evidence="3">glucan endo-1,3-beta-D-glucosidase</fullName>
        <ecNumber evidence="3">3.2.1.39</ecNumber>
    </recommendedName>
    <alternativeName>
        <fullName evidence="13">Endo-1,3-beta-glucanase btgC</fullName>
    </alternativeName>
    <alternativeName>
        <fullName evidence="12">Laminarinase btgC</fullName>
    </alternativeName>
</protein>
<accession>A0A6A3K6T2</accession>
<dbReference type="GO" id="GO:0005886">
    <property type="term" value="C:plasma membrane"/>
    <property type="evidence" value="ECO:0007669"/>
    <property type="project" value="UniProtKB-SubCell"/>
</dbReference>
<dbReference type="EMBL" id="QXFU01001614">
    <property type="protein sequence ID" value="KAE8998739.1"/>
    <property type="molecule type" value="Genomic_DNA"/>
</dbReference>
<dbReference type="AlphaFoldDB" id="A0A6A3K6T2"/>
<keyword evidence="9" id="KW-0961">Cell wall biogenesis/degradation</keyword>
<evidence type="ECO:0000256" key="13">
    <source>
        <dbReference type="ARBA" id="ARBA00043078"/>
    </source>
</evidence>
<dbReference type="PANTHER" id="PTHR16631">
    <property type="entry name" value="GLUCAN 1,3-BETA-GLUCOSIDASE"/>
    <property type="match status" value="1"/>
</dbReference>
<dbReference type="InterPro" id="IPR017853">
    <property type="entry name" value="GH"/>
</dbReference>
<evidence type="ECO:0000313" key="18">
    <source>
        <dbReference type="Proteomes" id="UP000435112"/>
    </source>
</evidence>
<name>A0A6A3K6T2_9STRA</name>
<feature type="chain" id="PRO_5036164703" description="glucan endo-1,3-beta-D-glucosidase" evidence="14">
    <location>
        <begin position="24"/>
        <end position="334"/>
    </location>
</feature>
<evidence type="ECO:0000313" key="16">
    <source>
        <dbReference type="EMBL" id="KAE9002102.1"/>
    </source>
</evidence>
<evidence type="ECO:0000256" key="12">
    <source>
        <dbReference type="ARBA" id="ARBA00042373"/>
    </source>
</evidence>
<evidence type="ECO:0000256" key="6">
    <source>
        <dbReference type="ARBA" id="ARBA00023136"/>
    </source>
</evidence>
<feature type="signal peptide" evidence="14">
    <location>
        <begin position="1"/>
        <end position="23"/>
    </location>
</feature>
<sequence length="334" mass="36185">MVAITAVFAVATIVASTPFSAAAYNNMATTYSPMHSLDYPLGSEVLDATKLAASIDTDLAIISRYFTDARTYYSQYYGVPVAKYAAKNKVNLHLGVFMTGESWQSAEIDNAVAAVKNYPGTVKTILVGNENLMSGTKAADILTIVSTIKTRLGGKLAATVKFGTVQRITEYLNSAYDTETATLAANLDILGVTIYPFFDSGYNTNKPVAILDSAWNAMAKKFSSKKMVLYETGFPTAGATSTVSGVTPSLSESVKYYHAVANWAPKTASSTPLKFWFSFFDRRADDDSMGPVELEKHFGLFTYDRLAKSTDSDYPRLLAKSTKSATQQSSLRGL</sequence>
<evidence type="ECO:0000256" key="9">
    <source>
        <dbReference type="ARBA" id="ARBA00023316"/>
    </source>
</evidence>
<evidence type="ECO:0000256" key="11">
    <source>
        <dbReference type="ARBA" id="ARBA00037649"/>
    </source>
</evidence>
<evidence type="ECO:0000256" key="4">
    <source>
        <dbReference type="ARBA" id="ARBA00022475"/>
    </source>
</evidence>
<evidence type="ECO:0000256" key="10">
    <source>
        <dbReference type="ARBA" id="ARBA00023326"/>
    </source>
</evidence>
<reference evidence="17 18" key="1">
    <citation type="submission" date="2018-09" db="EMBL/GenBank/DDBJ databases">
        <title>Genomic investigation of the strawberry pathogen Phytophthora fragariae indicates pathogenicity is determined by transcriptional variation in three key races.</title>
        <authorList>
            <person name="Adams T.M."/>
            <person name="Armitage A.D."/>
            <person name="Sobczyk M.K."/>
            <person name="Bates H.J."/>
            <person name="Dunwell J.M."/>
            <person name="Nellist C.F."/>
            <person name="Harrison R.J."/>
        </authorList>
    </citation>
    <scope>NUCLEOTIDE SEQUENCE [LARGE SCALE GENOMIC DNA]</scope>
    <source>
        <strain evidence="16 17">SCRP249</strain>
        <strain evidence="15 18">SCRP324</strain>
    </source>
</reference>
<dbReference type="EC" id="3.2.1.39" evidence="3"/>
<organism evidence="16 17">
    <name type="scientific">Phytophthora rubi</name>
    <dbReference type="NCBI Taxonomy" id="129364"/>
    <lineage>
        <taxon>Eukaryota</taxon>
        <taxon>Sar</taxon>
        <taxon>Stramenopiles</taxon>
        <taxon>Oomycota</taxon>
        <taxon>Peronosporomycetes</taxon>
        <taxon>Peronosporales</taxon>
        <taxon>Peronosporaceae</taxon>
        <taxon>Phytophthora</taxon>
    </lineage>
</organism>
<evidence type="ECO:0000256" key="5">
    <source>
        <dbReference type="ARBA" id="ARBA00022801"/>
    </source>
</evidence>
<evidence type="ECO:0000256" key="1">
    <source>
        <dbReference type="ARBA" id="ARBA00000382"/>
    </source>
</evidence>
<dbReference type="PANTHER" id="PTHR16631:SF17">
    <property type="entry name" value="GLUCAN ENDO-1,3-BETA-GLUCOSIDASE BTGC"/>
    <property type="match status" value="1"/>
</dbReference>
<keyword evidence="5" id="KW-0378">Hydrolase</keyword>
<gene>
    <name evidence="16" type="ORF">PR001_g18349</name>
    <name evidence="15" type="ORF">PR002_g18660</name>
</gene>
<keyword evidence="7" id="KW-0325">Glycoprotein</keyword>
<comment type="subcellular location">
    <subcellularLocation>
        <location evidence="2">Cell membrane</location>
    </subcellularLocation>
</comment>
<comment type="caution">
    <text evidence="16">The sequence shown here is derived from an EMBL/GenBank/DDBJ whole genome shotgun (WGS) entry which is preliminary data.</text>
</comment>
<dbReference type="EMBL" id="QXFV01001607">
    <property type="protein sequence ID" value="KAE9002102.1"/>
    <property type="molecule type" value="Genomic_DNA"/>
</dbReference>
<keyword evidence="8" id="KW-0119">Carbohydrate metabolism</keyword>
<keyword evidence="4" id="KW-1003">Cell membrane</keyword>
<evidence type="ECO:0000256" key="8">
    <source>
        <dbReference type="ARBA" id="ARBA00023277"/>
    </source>
</evidence>
<evidence type="ECO:0000313" key="17">
    <source>
        <dbReference type="Proteomes" id="UP000429607"/>
    </source>
</evidence>
<comment type="catalytic activity">
    <reaction evidence="1">
        <text>Hydrolysis of (1-&gt;3)-beta-D-glucosidic linkages in (1-&gt;3)-beta-D-glucans.</text>
        <dbReference type="EC" id="3.2.1.39"/>
    </reaction>
</comment>
<comment type="function">
    <text evidence="11">Glucanases play a role in cell expansion during growth, in cell-cell fusion during mating, and in spore release during sporulation. This enzyme may be involved in beta-glucan degradation. Active on laminarin and lichenan.</text>
</comment>